<protein>
    <recommendedName>
        <fullName evidence="7">50S ribosomal protein L21, mitochondrial</fullName>
    </recommendedName>
</protein>
<dbReference type="GO" id="GO:0005840">
    <property type="term" value="C:ribosome"/>
    <property type="evidence" value="ECO:0007669"/>
    <property type="project" value="UniProtKB-KW"/>
</dbReference>
<keyword evidence="4" id="KW-0689">Ribosomal protein</keyword>
<dbReference type="GO" id="GO:0003735">
    <property type="term" value="F:structural constituent of ribosome"/>
    <property type="evidence" value="ECO:0007669"/>
    <property type="project" value="InterPro"/>
</dbReference>
<dbReference type="HAMAP" id="MF_01363">
    <property type="entry name" value="Ribosomal_bL21"/>
    <property type="match status" value="1"/>
</dbReference>
<dbReference type="EMBL" id="CAJEUB010000022">
    <property type="protein sequence ID" value="CAD1846707.1"/>
    <property type="molecule type" value="Genomic_DNA"/>
</dbReference>
<gene>
    <name evidence="6" type="ORF">CB5_LOCUS29918</name>
</gene>
<keyword evidence="5" id="KW-0687">Ribonucleoprotein</keyword>
<dbReference type="GO" id="GO:0019843">
    <property type="term" value="F:rRNA binding"/>
    <property type="evidence" value="ECO:0007669"/>
    <property type="project" value="UniProtKB-KW"/>
</dbReference>
<keyword evidence="2" id="KW-0699">rRNA-binding</keyword>
<evidence type="ECO:0008006" key="7">
    <source>
        <dbReference type="Google" id="ProtNLM"/>
    </source>
</evidence>
<dbReference type="InterPro" id="IPR001787">
    <property type="entry name" value="Ribosomal_bL21"/>
</dbReference>
<dbReference type="InterPro" id="IPR029058">
    <property type="entry name" value="AB_hydrolase_fold"/>
</dbReference>
<dbReference type="SUPFAM" id="SSF53474">
    <property type="entry name" value="alpha/beta-Hydrolases"/>
    <property type="match status" value="1"/>
</dbReference>
<dbReference type="GO" id="GO:0006412">
    <property type="term" value="P:translation"/>
    <property type="evidence" value="ECO:0007669"/>
    <property type="project" value="InterPro"/>
</dbReference>
<evidence type="ECO:0000256" key="2">
    <source>
        <dbReference type="ARBA" id="ARBA00022730"/>
    </source>
</evidence>
<evidence type="ECO:0000256" key="1">
    <source>
        <dbReference type="ARBA" id="ARBA00008563"/>
    </source>
</evidence>
<dbReference type="InterPro" id="IPR028909">
    <property type="entry name" value="bL21-like"/>
</dbReference>
<dbReference type="PANTHER" id="PTHR31934:SF5">
    <property type="entry name" value="OS05G0557900 PROTEIN"/>
    <property type="match status" value="1"/>
</dbReference>
<sequence>MAQKASVERNSWELKQYIEELYWGSGKRVLLLGHSKGGIDAAAALSIYWPELKEKVAGLALVQSPYGGSPLASDILREGQIADKEARRIMEFIICKLIKGDMRALEDLTYEKRMDFIATHRLPYEHVPLISFHTEASTAPGVLATMSHIAHAELPFLPLPRFLSEAYDADSSLANRKVPVVIPLSAAMAVSAFHLRLRYGEKSDGLVARRDAEVPGSVAVRLDGSWIMLHRPERKSVEEKVKEAAEIGYRVVGSLDPSSENPFKPYEPVFAVVQIGSHQFKVSNGDSIFSEKLKFCEVNDKVLILSPFTSFLVLTKVLMLGSRTQTIIGRPILPDAAVHAVVEEHALDAKVIIFKKKRRKNYRRTKGHRQELTKLRITNIEGIDKSETIASAA</sequence>
<dbReference type="AlphaFoldDB" id="A0A6V7QUY2"/>
<dbReference type="NCBIfam" id="TIGR00061">
    <property type="entry name" value="L21"/>
    <property type="match status" value="1"/>
</dbReference>
<dbReference type="Gene3D" id="3.40.50.1820">
    <property type="entry name" value="alpha/beta hydrolase"/>
    <property type="match status" value="1"/>
</dbReference>
<evidence type="ECO:0000256" key="5">
    <source>
        <dbReference type="ARBA" id="ARBA00023274"/>
    </source>
</evidence>
<dbReference type="InterPro" id="IPR036164">
    <property type="entry name" value="bL21-like_sf"/>
</dbReference>
<dbReference type="GO" id="GO:1990904">
    <property type="term" value="C:ribonucleoprotein complex"/>
    <property type="evidence" value="ECO:0007669"/>
    <property type="project" value="UniProtKB-KW"/>
</dbReference>
<organism evidence="6">
    <name type="scientific">Ananas comosus var. bracteatus</name>
    <name type="common">red pineapple</name>
    <dbReference type="NCBI Taxonomy" id="296719"/>
    <lineage>
        <taxon>Eukaryota</taxon>
        <taxon>Viridiplantae</taxon>
        <taxon>Streptophyta</taxon>
        <taxon>Embryophyta</taxon>
        <taxon>Tracheophyta</taxon>
        <taxon>Spermatophyta</taxon>
        <taxon>Magnoliopsida</taxon>
        <taxon>Liliopsida</taxon>
        <taxon>Poales</taxon>
        <taxon>Bromeliaceae</taxon>
        <taxon>Bromelioideae</taxon>
        <taxon>Ananas</taxon>
    </lineage>
</organism>
<dbReference type="PANTHER" id="PTHR31934">
    <property type="entry name" value="ALPHA/BETA-HYDROLASES SUPERFAMILY PROTEIN"/>
    <property type="match status" value="1"/>
</dbReference>
<comment type="similarity">
    <text evidence="1">Belongs to the bacterial ribosomal protein bL21 family.</text>
</comment>
<keyword evidence="3" id="KW-0694">RNA-binding</keyword>
<dbReference type="InterPro" id="IPR018258">
    <property type="entry name" value="Ribosomal_bL21_CS"/>
</dbReference>
<evidence type="ECO:0000256" key="4">
    <source>
        <dbReference type="ARBA" id="ARBA00022980"/>
    </source>
</evidence>
<proteinExistence type="inferred from homology"/>
<name>A0A6V7QUY2_ANACO</name>
<dbReference type="Pfam" id="PF00829">
    <property type="entry name" value="Ribosomal_L21p"/>
    <property type="match status" value="1"/>
</dbReference>
<dbReference type="GO" id="GO:0005737">
    <property type="term" value="C:cytoplasm"/>
    <property type="evidence" value="ECO:0007669"/>
    <property type="project" value="UniProtKB-ARBA"/>
</dbReference>
<accession>A0A6V7QUY2</accession>
<dbReference type="SUPFAM" id="SSF141091">
    <property type="entry name" value="L21p-like"/>
    <property type="match status" value="1"/>
</dbReference>
<dbReference type="PROSITE" id="PS01169">
    <property type="entry name" value="RIBOSOMAL_L21"/>
    <property type="match status" value="1"/>
</dbReference>
<evidence type="ECO:0000256" key="3">
    <source>
        <dbReference type="ARBA" id="ARBA00022884"/>
    </source>
</evidence>
<evidence type="ECO:0000313" key="6">
    <source>
        <dbReference type="EMBL" id="CAD1846707.1"/>
    </source>
</evidence>
<reference evidence="6" key="1">
    <citation type="submission" date="2020-07" db="EMBL/GenBank/DDBJ databases">
        <authorList>
            <person name="Lin J."/>
        </authorList>
    </citation>
    <scope>NUCLEOTIDE SEQUENCE</scope>
</reference>